<organism evidence="6">
    <name type="scientific">hydrothermal vent metagenome</name>
    <dbReference type="NCBI Taxonomy" id="652676"/>
    <lineage>
        <taxon>unclassified sequences</taxon>
        <taxon>metagenomes</taxon>
        <taxon>ecological metagenomes</taxon>
    </lineage>
</organism>
<dbReference type="GO" id="GO:0008942">
    <property type="term" value="F:nitrite reductase [NAD(P)H] activity"/>
    <property type="evidence" value="ECO:0007669"/>
    <property type="project" value="UniProtKB-EC"/>
</dbReference>
<name>A0A3B1DWA3_9ZZZZ</name>
<dbReference type="GO" id="GO:0046872">
    <property type="term" value="F:metal ion binding"/>
    <property type="evidence" value="ECO:0007669"/>
    <property type="project" value="UniProtKB-KW"/>
</dbReference>
<feature type="domain" description="Rieske" evidence="5">
    <location>
        <begin position="5"/>
        <end position="101"/>
    </location>
</feature>
<dbReference type="EMBL" id="UOGL01000440">
    <property type="protein sequence ID" value="VAX40438.1"/>
    <property type="molecule type" value="Genomic_DNA"/>
</dbReference>
<evidence type="ECO:0000259" key="5">
    <source>
        <dbReference type="PROSITE" id="PS51296"/>
    </source>
</evidence>
<keyword evidence="2" id="KW-0479">Metal-binding</keyword>
<protein>
    <submittedName>
        <fullName evidence="6">Nitrite reductase [NAD(P)H] small subunit</fullName>
        <ecNumber evidence="6">1.7.1.4</ecNumber>
    </submittedName>
</protein>
<accession>A0A3B1DWA3</accession>
<dbReference type="GO" id="GO:0051537">
    <property type="term" value="F:2 iron, 2 sulfur cluster binding"/>
    <property type="evidence" value="ECO:0007669"/>
    <property type="project" value="UniProtKB-KW"/>
</dbReference>
<dbReference type="PANTHER" id="PTHR21496">
    <property type="entry name" value="FERREDOXIN-RELATED"/>
    <property type="match status" value="1"/>
</dbReference>
<keyword evidence="3" id="KW-0408">Iron</keyword>
<keyword evidence="1" id="KW-0001">2Fe-2S</keyword>
<evidence type="ECO:0000256" key="1">
    <source>
        <dbReference type="ARBA" id="ARBA00022714"/>
    </source>
</evidence>
<dbReference type="Gene3D" id="2.102.10.10">
    <property type="entry name" value="Rieske [2Fe-2S] iron-sulphur domain"/>
    <property type="match status" value="1"/>
</dbReference>
<gene>
    <name evidence="6" type="ORF">MNBD_PLANCTO02-3013</name>
</gene>
<evidence type="ECO:0000313" key="6">
    <source>
        <dbReference type="EMBL" id="VAX40438.1"/>
    </source>
</evidence>
<dbReference type="PROSITE" id="PS51296">
    <property type="entry name" value="RIESKE"/>
    <property type="match status" value="1"/>
</dbReference>
<evidence type="ECO:0000256" key="3">
    <source>
        <dbReference type="ARBA" id="ARBA00023004"/>
    </source>
</evidence>
<dbReference type="EC" id="1.7.1.4" evidence="6"/>
<proteinExistence type="predicted"/>
<sequence length="106" mass="11424">MAEFVTVAKVGEIPEGEGRSFSVNGKMVGVFHIDGTYSAINDICPHMGASLCSGSVEEGAVYCPWHAWRFSVTSGAWLDNPKSDIATECYDVRILDNEIQVAVPNA</sequence>
<dbReference type="InterPro" id="IPR036922">
    <property type="entry name" value="Rieske_2Fe-2S_sf"/>
</dbReference>
<evidence type="ECO:0000256" key="2">
    <source>
        <dbReference type="ARBA" id="ARBA00022723"/>
    </source>
</evidence>
<dbReference type="Pfam" id="PF00355">
    <property type="entry name" value="Rieske"/>
    <property type="match status" value="1"/>
</dbReference>
<dbReference type="SUPFAM" id="SSF50022">
    <property type="entry name" value="ISP domain"/>
    <property type="match status" value="1"/>
</dbReference>
<evidence type="ECO:0000256" key="4">
    <source>
        <dbReference type="ARBA" id="ARBA00023014"/>
    </source>
</evidence>
<dbReference type="AlphaFoldDB" id="A0A3B1DWA3"/>
<reference evidence="6" key="1">
    <citation type="submission" date="2018-06" db="EMBL/GenBank/DDBJ databases">
        <authorList>
            <person name="Zhirakovskaya E."/>
        </authorList>
    </citation>
    <scope>NUCLEOTIDE SEQUENCE</scope>
</reference>
<keyword evidence="6" id="KW-0560">Oxidoreductase</keyword>
<dbReference type="PANTHER" id="PTHR21496:SF23">
    <property type="entry name" value="3-PHENYLPROPIONATE_CINNAMIC ACID DIOXYGENASE FERREDOXIN SUBUNIT"/>
    <property type="match status" value="1"/>
</dbReference>
<dbReference type="InterPro" id="IPR017941">
    <property type="entry name" value="Rieske_2Fe-2S"/>
</dbReference>
<keyword evidence="4" id="KW-0411">Iron-sulfur</keyword>